<feature type="compositionally biased region" description="Low complexity" evidence="1">
    <location>
        <begin position="888"/>
        <end position="904"/>
    </location>
</feature>
<evidence type="ECO:0000313" key="2">
    <source>
        <dbReference type="EMBL" id="PWN40764.1"/>
    </source>
</evidence>
<feature type="region of interest" description="Disordered" evidence="1">
    <location>
        <begin position="1"/>
        <end position="155"/>
    </location>
</feature>
<feature type="compositionally biased region" description="Polar residues" evidence="1">
    <location>
        <begin position="303"/>
        <end position="344"/>
    </location>
</feature>
<dbReference type="EMBL" id="KZ819407">
    <property type="protein sequence ID" value="PWN40764.1"/>
    <property type="molecule type" value="Genomic_DNA"/>
</dbReference>
<sequence length="1100" mass="117437">MAAAPSPHAASGSRAFVTGDRPSPSSANHRPLFVPTDFKRERRTPEPPGSGSSVRHRDSNSSLDQTSLASQGVPSPTASAVSSASQLPLATQLAVRRASHSHYAQSSRASSSERGAPSLHASSRSPTPLRTDSFVKASCQMAPATVGDEHERGKPDAFVADAPASAVTAGIVSEPSASHQEHSIETPTRMGHVQQSGLRQEAAQVWKQYQARSPFAPRISGDSLTKSALRAAPSSASTPVSPTRSDDPGMPTYALDGASQGARTDSPTERRSRETFASRLSLNLGSGSFYLGDEDGWKERLLSGTSDPESSSCKLASPRQLQESGRSLSQPSSSTMPVPQTCNDLTHDERRQQLRRSQKLVSIFGGELFGEGEDRAAEHDDANRKASRRATALSATLRRQSDPMETLHTARSQVHKEKICAEPSGFSRARSVLRRRSRSVINIGQIQPASIFPTNPSPAAMSHLSHETRPPNLTSKAAALLGLDVPGTGDREHFGSHRSSGASRSGLKVVPPVSYRTSFSVTQSNIPAAPYSAFPRLTNAFDGNDLWSAVDSPPTLQGDATAVQSGPKFALDAIHRDASIDQSNSSSSLEILADHSLELDGFPVGGPREERRKRVAKISKWLGAVVPPHLVSPSLDSHVGPAYMLGDEPHMQEVDYFSGAPTAADSDSESTRSGLNRAKVATLRRLKREPQGSTIPAPGATSFTETEPRTSLLRLSSSSNSSNDHFTNVRRAQTIQKKFGEAPPHGLFGSAPALEKNSSAVSRQSTRRVHGHSASVSAIGRSGVLPGRMADPLQNKVSHSLSTRPRSGSNQYRASLDNLEYLLEHDRSLLTQLVTALDEESESSSSAGLERGAAPALRDPFARPSESRSSSVARTEREYRSPSPGLESDSASLPLSTSDPSDSALAKHPYAMQRAYHPFNTSVAPPVDDAGTSGPLEEVRRGSIASLTSTTDSLETDSVDDTMERCMHSAHRQQAARAQRIAKFFGEAPPMPLVNSHTAPKPGVADGAIPHGLAGIAMADTGSGGVALNAHSTALDVPVSARSRLAPRSAGSGTSHAFRRILRSIEDELEDDEALEPRERMDLSCRLEKLRRRQKEIDNA</sequence>
<feature type="compositionally biased region" description="Polar residues" evidence="1">
    <location>
        <begin position="795"/>
        <end position="811"/>
    </location>
</feature>
<dbReference type="AlphaFoldDB" id="A0A316VU57"/>
<organism evidence="2 3">
    <name type="scientific">Ceraceosorus guamensis</name>
    <dbReference type="NCBI Taxonomy" id="1522189"/>
    <lineage>
        <taxon>Eukaryota</taxon>
        <taxon>Fungi</taxon>
        <taxon>Dikarya</taxon>
        <taxon>Basidiomycota</taxon>
        <taxon>Ustilaginomycotina</taxon>
        <taxon>Exobasidiomycetes</taxon>
        <taxon>Ceraceosorales</taxon>
        <taxon>Ceraceosoraceae</taxon>
        <taxon>Ceraceosorus</taxon>
    </lineage>
</organism>
<dbReference type="RefSeq" id="XP_025367924.1">
    <property type="nucleotide sequence ID" value="XM_025516320.1"/>
</dbReference>
<evidence type="ECO:0000256" key="1">
    <source>
        <dbReference type="SAM" id="MobiDB-lite"/>
    </source>
</evidence>
<feature type="region of interest" description="Disordered" evidence="1">
    <location>
        <begin position="740"/>
        <end position="811"/>
    </location>
</feature>
<feature type="compositionally biased region" description="Basic and acidic residues" evidence="1">
    <location>
        <begin position="266"/>
        <end position="275"/>
    </location>
</feature>
<dbReference type="InParanoid" id="A0A316VU57"/>
<dbReference type="Proteomes" id="UP000245783">
    <property type="component" value="Unassembled WGS sequence"/>
</dbReference>
<name>A0A316VU57_9BASI</name>
<accession>A0A316VU57</accession>
<feature type="compositionally biased region" description="Low complexity" evidence="1">
    <location>
        <begin position="101"/>
        <end position="118"/>
    </location>
</feature>
<protein>
    <submittedName>
        <fullName evidence="2">Uncharacterized protein</fullName>
    </submittedName>
</protein>
<feature type="compositionally biased region" description="Low complexity" evidence="1">
    <location>
        <begin position="73"/>
        <end position="85"/>
    </location>
</feature>
<proteinExistence type="predicted"/>
<feature type="region of interest" description="Disordered" evidence="1">
    <location>
        <begin position="227"/>
        <end position="275"/>
    </location>
</feature>
<feature type="compositionally biased region" description="Low complexity" evidence="1">
    <location>
        <begin position="230"/>
        <end position="243"/>
    </location>
</feature>
<feature type="compositionally biased region" description="Low complexity" evidence="1">
    <location>
        <begin position="1"/>
        <end position="15"/>
    </location>
</feature>
<reference evidence="2 3" key="1">
    <citation type="journal article" date="2018" name="Mol. Biol. Evol.">
        <title>Broad Genomic Sampling Reveals a Smut Pathogenic Ancestry of the Fungal Clade Ustilaginomycotina.</title>
        <authorList>
            <person name="Kijpornyongpan T."/>
            <person name="Mondo S.J."/>
            <person name="Barry K."/>
            <person name="Sandor L."/>
            <person name="Lee J."/>
            <person name="Lipzen A."/>
            <person name="Pangilinan J."/>
            <person name="LaButti K."/>
            <person name="Hainaut M."/>
            <person name="Henrissat B."/>
            <person name="Grigoriev I.V."/>
            <person name="Spatafora J.W."/>
            <person name="Aime M.C."/>
        </authorList>
    </citation>
    <scope>NUCLEOTIDE SEQUENCE [LARGE SCALE GENOMIC DNA]</scope>
    <source>
        <strain evidence="2 3">MCA 4658</strain>
    </source>
</reference>
<feature type="region of interest" description="Disordered" evidence="1">
    <location>
        <begin position="301"/>
        <end position="344"/>
    </location>
</feature>
<feature type="compositionally biased region" description="Low complexity" evidence="1">
    <location>
        <begin position="711"/>
        <end position="723"/>
    </location>
</feature>
<dbReference type="OrthoDB" id="3365976at2759"/>
<keyword evidence="3" id="KW-1185">Reference proteome</keyword>
<feature type="compositionally biased region" description="Polar residues" evidence="1">
    <location>
        <begin position="120"/>
        <end position="130"/>
    </location>
</feature>
<feature type="region of interest" description="Disordered" evidence="1">
    <location>
        <begin position="841"/>
        <end position="904"/>
    </location>
</feature>
<gene>
    <name evidence="2" type="ORF">IE81DRAFT_348926</name>
</gene>
<feature type="compositionally biased region" description="Polar residues" evidence="1">
    <location>
        <begin position="60"/>
        <end position="72"/>
    </location>
</feature>
<dbReference type="GeneID" id="37038190"/>
<evidence type="ECO:0000313" key="3">
    <source>
        <dbReference type="Proteomes" id="UP000245783"/>
    </source>
</evidence>
<feature type="region of interest" description="Disordered" evidence="1">
    <location>
        <begin position="686"/>
        <end position="726"/>
    </location>
</feature>